<name>A0A518JYB7_9BACT</name>
<sequence length="224" mass="24783">MGNNLENFEQTVQCISDRVLTCIRQQQSLQASIADEPDSIFIKSANGHTQIVNSAYHLRFTAGIDPAGKPGDSYLHSSIIDVSQRSDKMVLGGCSTVQFNHVGEDALGRTLQFRTYKRSLQEAGDPRYAILGITRVLGIVASKAPTRSHLSDKWQRFEQLDPTDRQLAIEIAGGRRTIDHGRGEANAIDSRYNAILQTMEVESQVELIKLLVRLQDNGFGDLGI</sequence>
<keyword evidence="2" id="KW-1185">Reference proteome</keyword>
<dbReference type="OrthoDB" id="260983at2"/>
<organism evidence="1 2">
    <name type="scientific">Rosistilla carotiformis</name>
    <dbReference type="NCBI Taxonomy" id="2528017"/>
    <lineage>
        <taxon>Bacteria</taxon>
        <taxon>Pseudomonadati</taxon>
        <taxon>Planctomycetota</taxon>
        <taxon>Planctomycetia</taxon>
        <taxon>Pirellulales</taxon>
        <taxon>Pirellulaceae</taxon>
        <taxon>Rosistilla</taxon>
    </lineage>
</organism>
<accession>A0A518JYB7</accession>
<evidence type="ECO:0000313" key="2">
    <source>
        <dbReference type="Proteomes" id="UP000315082"/>
    </source>
</evidence>
<dbReference type="Proteomes" id="UP000315082">
    <property type="component" value="Chromosome"/>
</dbReference>
<dbReference type="RefSeq" id="WP_145099926.1">
    <property type="nucleotide sequence ID" value="NZ_CP036348.1"/>
</dbReference>
<protein>
    <submittedName>
        <fullName evidence="1">Uncharacterized protein</fullName>
    </submittedName>
</protein>
<proteinExistence type="predicted"/>
<evidence type="ECO:0000313" key="1">
    <source>
        <dbReference type="EMBL" id="QDV70534.1"/>
    </source>
</evidence>
<dbReference type="EMBL" id="CP036348">
    <property type="protein sequence ID" value="QDV70534.1"/>
    <property type="molecule type" value="Genomic_DNA"/>
</dbReference>
<dbReference type="KEGG" id="rcf:Poly24_42580"/>
<reference evidence="1 2" key="1">
    <citation type="submission" date="2019-02" db="EMBL/GenBank/DDBJ databases">
        <title>Deep-cultivation of Planctomycetes and their phenomic and genomic characterization uncovers novel biology.</title>
        <authorList>
            <person name="Wiegand S."/>
            <person name="Jogler M."/>
            <person name="Boedeker C."/>
            <person name="Pinto D."/>
            <person name="Vollmers J."/>
            <person name="Rivas-Marin E."/>
            <person name="Kohn T."/>
            <person name="Peeters S.H."/>
            <person name="Heuer A."/>
            <person name="Rast P."/>
            <person name="Oberbeckmann S."/>
            <person name="Bunk B."/>
            <person name="Jeske O."/>
            <person name="Meyerdierks A."/>
            <person name="Storesund J.E."/>
            <person name="Kallscheuer N."/>
            <person name="Luecker S."/>
            <person name="Lage O.M."/>
            <person name="Pohl T."/>
            <person name="Merkel B.J."/>
            <person name="Hornburger P."/>
            <person name="Mueller R.-W."/>
            <person name="Bruemmer F."/>
            <person name="Labrenz M."/>
            <person name="Spormann A.M."/>
            <person name="Op den Camp H."/>
            <person name="Overmann J."/>
            <person name="Amann R."/>
            <person name="Jetten M.S.M."/>
            <person name="Mascher T."/>
            <person name="Medema M.H."/>
            <person name="Devos D.P."/>
            <person name="Kaster A.-K."/>
            <person name="Ovreas L."/>
            <person name="Rohde M."/>
            <person name="Galperin M.Y."/>
            <person name="Jogler C."/>
        </authorList>
    </citation>
    <scope>NUCLEOTIDE SEQUENCE [LARGE SCALE GENOMIC DNA]</scope>
    <source>
        <strain evidence="1 2">Poly24</strain>
    </source>
</reference>
<dbReference type="AlphaFoldDB" id="A0A518JYB7"/>
<gene>
    <name evidence="1" type="ORF">Poly24_42580</name>
</gene>